<dbReference type="Proteomes" id="UP000188637">
    <property type="component" value="Unassembled WGS sequence"/>
</dbReference>
<evidence type="ECO:0000313" key="2">
    <source>
        <dbReference type="Proteomes" id="UP000188637"/>
    </source>
</evidence>
<accession>A0ACC8XI92</accession>
<evidence type="ECO:0000313" key="1">
    <source>
        <dbReference type="EMBL" id="ONI45402.1"/>
    </source>
</evidence>
<reference evidence="1" key="1">
    <citation type="submission" date="2016-08" db="EMBL/GenBank/DDBJ databases">
        <authorList>
            <person name="Ngugi D.K."/>
            <person name="Miyake S."/>
            <person name="Stingl U."/>
        </authorList>
    </citation>
    <scope>NUCLEOTIDE SEQUENCE</scope>
    <source>
        <strain evidence="1">SCG-D08WGA-EpuloA1</strain>
    </source>
</reference>
<dbReference type="EMBL" id="LJHD01000062">
    <property type="protein sequence ID" value="ONI45402.1"/>
    <property type="molecule type" value="Genomic_DNA"/>
</dbReference>
<keyword evidence="2" id="KW-1185">Reference proteome</keyword>
<name>A0ACC8XI92_9FIRM</name>
<protein>
    <submittedName>
        <fullName evidence="1">Uncharacterized protein</fullName>
    </submittedName>
</protein>
<organism evidence="1 2">
    <name type="scientific">Candidatus Epulonipiscium fishelsonii</name>
    <dbReference type="NCBI Taxonomy" id="77094"/>
    <lineage>
        <taxon>Bacteria</taxon>
        <taxon>Bacillati</taxon>
        <taxon>Bacillota</taxon>
        <taxon>Clostridia</taxon>
        <taxon>Lachnospirales</taxon>
        <taxon>Lachnospiraceae</taxon>
        <taxon>Candidatus Epulonipiscium</taxon>
    </lineage>
</organism>
<gene>
    <name evidence="1" type="ORF">AN640_04605</name>
</gene>
<sequence length="65" mass="7288">MEWLNTYLLSYGFIALFIVVLLEYMNLPGFPSGVIMPLGGFWIYNNNLSFIQGLLVTVAAGSRIK</sequence>
<proteinExistence type="predicted"/>
<comment type="caution">
    <text evidence="1">The sequence shown here is derived from an EMBL/GenBank/DDBJ whole genome shotgun (WGS) entry which is preliminary data.</text>
</comment>